<dbReference type="PANTHER" id="PTHR15031">
    <property type="entry name" value="CARTILAGE INTERMEDIATE LAYER PROTEIN CLIP"/>
    <property type="match status" value="1"/>
</dbReference>
<name>A0A8S4P9Q8_OWEFU</name>
<feature type="non-terminal residue" evidence="4">
    <location>
        <position position="1"/>
    </location>
</feature>
<dbReference type="OrthoDB" id="6128994at2759"/>
<sequence length="769" mass="85738">FIDDGERFCNSTPILHLKSLPKDCPQDGETPYHYDVKKCLGNPCIKRPITDKEEYCCGPIRQELRTLTCSSYTIDIAETIECGCKICNQVEVDGNVLTSDPKVYLSGYVHDVLDKGIPLRLGEMFLFDELVTHTSFTGEFKFLVPKDVSRLVITVKEGFQKLNFIETTKTIYIPNDFTGTLYRDIPMLRKNTIVEISSSDINTLSLTNTSSNTSLAEVIIPDGAFYSKDGTKYNGKVQASVNFLDPTDMDSIDTMPGDLTFMDSNGQTANLQTFGMFHMSFEDPAGNELNIEGDVEMAISPERLGANDTTNVKLWSFNPSSGRWELEGSLRKGLSRRKKRSRSQFEREFFIGNMTIVGRYWYNFDRVNEDYCFVNIKAYDSDNMTTQIPPASTNEPTVIARDRAETWQHITGKQSFVHVNFREVGSNGDCVLTMCEADHFQGYLTFNTIDGPLHGSTTLGGPSVPGVTNAWAEIRPGADQYTVLNTTVSPLTTSGPLYDSQTSICYDEDSELCMYCSNLVEKIPECMKCDRVACKHSYTQAYINCVTSENNNSHYRFYRSADTLVEYTACTSLLDCPGENSLFPLAWFPNAPFVHWAWFIKVRVEVWSNGANGGTLHPDESKVVVSSYGGKHAETMNRLFGSREDVTKDKTVCLEYKGSGDIFTSTSQQESDETVIKVVAEGTDCVYTITTGLQQYAHGEATATFKLPAGIIHAGESSGLYFDDNSNMDTARHTAKAACECSEAQHNSVQCDTRKPTTGYGILIKCRRA</sequence>
<dbReference type="PANTHER" id="PTHR15031:SF6">
    <property type="entry name" value="CARTILAGE INTERMEDIATE LAYER PROTEIN 1-LIKE ISOFORM X1"/>
    <property type="match status" value="1"/>
</dbReference>
<proteinExistence type="predicted"/>
<dbReference type="EMBL" id="CAIIXF020000006">
    <property type="protein sequence ID" value="CAH1787900.1"/>
    <property type="molecule type" value="Genomic_DNA"/>
</dbReference>
<protein>
    <submittedName>
        <fullName evidence="4">Uncharacterized protein</fullName>
    </submittedName>
</protein>
<dbReference type="InterPro" id="IPR056255">
    <property type="entry name" value="CILP-1/2_dom"/>
</dbReference>
<dbReference type="Pfam" id="PF23599">
    <property type="entry name" value="CILP_C"/>
    <property type="match status" value="1"/>
</dbReference>
<dbReference type="Pfam" id="PF23708">
    <property type="entry name" value="CILP_5th"/>
    <property type="match status" value="1"/>
</dbReference>
<dbReference type="InterPro" id="IPR056258">
    <property type="entry name" value="CILP-1/2_C"/>
</dbReference>
<reference evidence="4" key="1">
    <citation type="submission" date="2022-03" db="EMBL/GenBank/DDBJ databases">
        <authorList>
            <person name="Martin C."/>
        </authorList>
    </citation>
    <scope>NUCLEOTIDE SEQUENCE</scope>
</reference>
<evidence type="ECO:0000259" key="1">
    <source>
        <dbReference type="Pfam" id="PF23591"/>
    </source>
</evidence>
<gene>
    <name evidence="4" type="ORF">OFUS_LOCUS13526</name>
</gene>
<accession>A0A8S4P9Q8</accession>
<evidence type="ECO:0000259" key="3">
    <source>
        <dbReference type="Pfam" id="PF23708"/>
    </source>
</evidence>
<feature type="domain" description="Cartilage intermediate layer protein 1/2 beta-sandwich" evidence="1">
    <location>
        <begin position="100"/>
        <end position="191"/>
    </location>
</feature>
<evidence type="ECO:0000259" key="2">
    <source>
        <dbReference type="Pfam" id="PF23599"/>
    </source>
</evidence>
<evidence type="ECO:0000313" key="4">
    <source>
        <dbReference type="EMBL" id="CAH1787900.1"/>
    </source>
</evidence>
<dbReference type="Proteomes" id="UP000749559">
    <property type="component" value="Unassembled WGS sequence"/>
</dbReference>
<keyword evidence="5" id="KW-1185">Reference proteome</keyword>
<dbReference type="Pfam" id="PF23591">
    <property type="entry name" value="CILP"/>
    <property type="match status" value="1"/>
</dbReference>
<feature type="domain" description="Cartilage intermediate layer protein 1/2" evidence="3">
    <location>
        <begin position="9"/>
        <end position="74"/>
    </location>
</feature>
<dbReference type="InterPro" id="IPR056256">
    <property type="entry name" value="CILP-1/2_b-sand_dom2"/>
</dbReference>
<dbReference type="InterPro" id="IPR039675">
    <property type="entry name" value="CILP1/CILP2"/>
</dbReference>
<organism evidence="4 5">
    <name type="scientific">Owenia fusiformis</name>
    <name type="common">Polychaete worm</name>
    <dbReference type="NCBI Taxonomy" id="6347"/>
    <lineage>
        <taxon>Eukaryota</taxon>
        <taxon>Metazoa</taxon>
        <taxon>Spiralia</taxon>
        <taxon>Lophotrochozoa</taxon>
        <taxon>Annelida</taxon>
        <taxon>Polychaeta</taxon>
        <taxon>Sedentaria</taxon>
        <taxon>Canalipalpata</taxon>
        <taxon>Sabellida</taxon>
        <taxon>Oweniida</taxon>
        <taxon>Oweniidae</taxon>
        <taxon>Owenia</taxon>
    </lineage>
</organism>
<dbReference type="AlphaFoldDB" id="A0A8S4P9Q8"/>
<comment type="caution">
    <text evidence="4">The sequence shown here is derived from an EMBL/GenBank/DDBJ whole genome shotgun (WGS) entry which is preliminary data.</text>
</comment>
<evidence type="ECO:0000313" key="5">
    <source>
        <dbReference type="Proteomes" id="UP000749559"/>
    </source>
</evidence>
<feature type="domain" description="Cartilage intermediate layer protein 1/2 C-terminal" evidence="2">
    <location>
        <begin position="582"/>
        <end position="766"/>
    </location>
</feature>